<evidence type="ECO:0000256" key="10">
    <source>
        <dbReference type="ARBA" id="ARBA00072930"/>
    </source>
</evidence>
<sequence>MDLGDMNLSYIKIIVENETVSESASQLPKFQDGALTLYQSNAFLTHPGLCPALFRKDQRSVALVDVVNDGIKDLRSKYVILIYTSYEACKEECVKPPPGHLKSFGTLLSQNQPSFVDYNLLDLLLIHQVLAPGCLHSLPLLLA</sequence>
<reference evidence="12" key="1">
    <citation type="submission" date="2025-08" db="UniProtKB">
        <authorList>
            <consortium name="RefSeq"/>
        </authorList>
    </citation>
    <scope>IDENTIFICATION</scope>
    <source>
        <tissue evidence="12">Blood</tissue>
    </source>
</reference>
<comment type="catalytic activity">
    <reaction evidence="5">
        <text>11(S)-hydroxy-14(S),15(S)-epoxy-(5Z,8Z,12E)-eicosatrienoate + glutathione = (11S,15S)-dihydroxy-14(R)-S-glutathionyl-(5Z,8Z,12E)-eicosatrienoate</text>
        <dbReference type="Rhea" id="RHEA:50260"/>
        <dbReference type="ChEBI" id="CHEBI:57925"/>
        <dbReference type="ChEBI" id="CHEBI:132200"/>
        <dbReference type="ChEBI" id="CHEBI:132201"/>
    </reaction>
    <physiologicalReaction direction="left-to-right" evidence="5">
        <dbReference type="Rhea" id="RHEA:50261"/>
    </physiologicalReaction>
</comment>
<evidence type="ECO:0000256" key="5">
    <source>
        <dbReference type="ARBA" id="ARBA00050398"/>
    </source>
</evidence>
<evidence type="ECO:0000313" key="12">
    <source>
        <dbReference type="RefSeq" id="XP_044775464.1"/>
    </source>
</evidence>
<keyword evidence="11" id="KW-1185">Reference proteome</keyword>
<comment type="catalytic activity">
    <reaction evidence="4">
        <text>prostaglandin J2 + glutathione = prostaglandin J2-S-(S)-glutathione</text>
        <dbReference type="Rhea" id="RHEA:50808"/>
        <dbReference type="ChEBI" id="CHEBI:57925"/>
        <dbReference type="ChEBI" id="CHEBI:133396"/>
        <dbReference type="ChEBI" id="CHEBI:133772"/>
    </reaction>
    <physiologicalReaction direction="left-to-right" evidence="4">
        <dbReference type="Rhea" id="RHEA:50809"/>
    </physiologicalReaction>
</comment>
<dbReference type="PANTHER" id="PTHR11571">
    <property type="entry name" value="GLUTATHIONE S-TRANSFERASE"/>
    <property type="match status" value="1"/>
</dbReference>
<gene>
    <name evidence="12" type="primary">LOC110571000</name>
</gene>
<evidence type="ECO:0000256" key="3">
    <source>
        <dbReference type="ARBA" id="ARBA00049385"/>
    </source>
</evidence>
<dbReference type="GO" id="GO:0004364">
    <property type="term" value="F:glutathione transferase activity"/>
    <property type="evidence" value="ECO:0007669"/>
    <property type="project" value="UniProtKB-EC"/>
</dbReference>
<dbReference type="Proteomes" id="UP000248481">
    <property type="component" value="Chromosome 11"/>
</dbReference>
<dbReference type="EC" id="2.5.1.18" evidence="1"/>
<comment type="catalytic activity">
    <reaction evidence="7">
        <text>prostaglandin J2 + glutathione = prostaglandin J2-S-(R)-glutathione</text>
        <dbReference type="Rhea" id="RHEA:50804"/>
        <dbReference type="ChEBI" id="CHEBI:57925"/>
        <dbReference type="ChEBI" id="CHEBI:133396"/>
        <dbReference type="ChEBI" id="CHEBI:133771"/>
    </reaction>
    <physiologicalReaction direction="left-to-right" evidence="7">
        <dbReference type="Rhea" id="RHEA:50805"/>
    </physiologicalReaction>
</comment>
<dbReference type="FunFam" id="1.20.1050.10:FF:000053">
    <property type="entry name" value="Glutathione S-transferase P"/>
    <property type="match status" value="1"/>
</dbReference>
<evidence type="ECO:0000256" key="4">
    <source>
        <dbReference type="ARBA" id="ARBA00050230"/>
    </source>
</evidence>
<dbReference type="PANTHER" id="PTHR11571:SF255">
    <property type="entry name" value="GLUTATHIONE S-TRANSFERASE P"/>
    <property type="match status" value="1"/>
</dbReference>
<organism evidence="11 12">
    <name type="scientific">Neomonachus schauinslandi</name>
    <name type="common">Hawaiian monk seal</name>
    <name type="synonym">Monachus schauinslandi</name>
    <dbReference type="NCBI Taxonomy" id="29088"/>
    <lineage>
        <taxon>Eukaryota</taxon>
        <taxon>Metazoa</taxon>
        <taxon>Chordata</taxon>
        <taxon>Craniata</taxon>
        <taxon>Vertebrata</taxon>
        <taxon>Euteleostomi</taxon>
        <taxon>Mammalia</taxon>
        <taxon>Eutheria</taxon>
        <taxon>Laurasiatheria</taxon>
        <taxon>Carnivora</taxon>
        <taxon>Caniformia</taxon>
        <taxon>Pinnipedia</taxon>
        <taxon>Phocidae</taxon>
        <taxon>Monachinae</taxon>
        <taxon>Monachini</taxon>
        <taxon>Neomonachus</taxon>
    </lineage>
</organism>
<dbReference type="SUPFAM" id="SSF47616">
    <property type="entry name" value="GST C-terminal domain-like"/>
    <property type="match status" value="1"/>
</dbReference>
<evidence type="ECO:0000313" key="11">
    <source>
        <dbReference type="Proteomes" id="UP000248481"/>
    </source>
</evidence>
<dbReference type="GeneID" id="110571000"/>
<accession>A0A8M1MXI9</accession>
<dbReference type="Gene3D" id="1.20.1050.130">
    <property type="match status" value="1"/>
</dbReference>
<dbReference type="RefSeq" id="XP_044775464.1">
    <property type="nucleotide sequence ID" value="XM_044919529.1"/>
</dbReference>
<evidence type="ECO:0000256" key="6">
    <source>
        <dbReference type="ARBA" id="ARBA00051481"/>
    </source>
</evidence>
<proteinExistence type="predicted"/>
<comment type="function">
    <text evidence="8">Conjugation of reduced glutathione to a wide number of exogenous and endogenous hydrophobic electrophiles. Involved in the formation of glutathione conjugates of both prostaglandin A2 (PGA2) and prostaglandin J2 (PGJ2). Participates in the formation of novel hepoxilin regioisomers. Negatively regulates CDK5 activity via p25/p35 translocation to prevent neurodegeneration.</text>
</comment>
<dbReference type="InterPro" id="IPR036282">
    <property type="entry name" value="Glutathione-S-Trfase_C_sf"/>
</dbReference>
<name>A0A8M1MXI9_NEOSC</name>
<evidence type="ECO:0000256" key="8">
    <source>
        <dbReference type="ARBA" id="ARBA00056425"/>
    </source>
</evidence>
<evidence type="ECO:0000256" key="9">
    <source>
        <dbReference type="ARBA" id="ARBA00062404"/>
    </source>
</evidence>
<dbReference type="PRINTS" id="PR01268">
    <property type="entry name" value="GSTRNSFRASEP"/>
</dbReference>
<keyword evidence="2" id="KW-0808">Transferase</keyword>
<dbReference type="AlphaFoldDB" id="A0A8M1MXI9"/>
<evidence type="ECO:0000256" key="2">
    <source>
        <dbReference type="ARBA" id="ARBA00022679"/>
    </source>
</evidence>
<dbReference type="GO" id="GO:0006749">
    <property type="term" value="P:glutathione metabolic process"/>
    <property type="evidence" value="ECO:0007669"/>
    <property type="project" value="TreeGrafter"/>
</dbReference>
<comment type="subunit">
    <text evidence="9">Homodimer. Interacts with CDK5.</text>
</comment>
<evidence type="ECO:0000256" key="1">
    <source>
        <dbReference type="ARBA" id="ARBA00012452"/>
    </source>
</evidence>
<dbReference type="InterPro" id="IPR003082">
    <property type="entry name" value="GST_pi"/>
</dbReference>
<dbReference type="KEGG" id="nsu:110571000"/>
<dbReference type="GO" id="GO:0005829">
    <property type="term" value="C:cytosol"/>
    <property type="evidence" value="ECO:0007669"/>
    <property type="project" value="TreeGrafter"/>
</dbReference>
<protein>
    <recommendedName>
        <fullName evidence="10">Glutathione S-transferase P</fullName>
        <ecNumber evidence="1">2.5.1.18</ecNumber>
    </recommendedName>
</protein>
<evidence type="ECO:0000256" key="7">
    <source>
        <dbReference type="ARBA" id="ARBA00051593"/>
    </source>
</evidence>
<comment type="catalytic activity">
    <reaction evidence="3">
        <text>RX + glutathione = an S-substituted glutathione + a halide anion + H(+)</text>
        <dbReference type="Rhea" id="RHEA:16437"/>
        <dbReference type="ChEBI" id="CHEBI:15378"/>
        <dbReference type="ChEBI" id="CHEBI:16042"/>
        <dbReference type="ChEBI" id="CHEBI:17792"/>
        <dbReference type="ChEBI" id="CHEBI:57925"/>
        <dbReference type="ChEBI" id="CHEBI:90779"/>
        <dbReference type="EC" id="2.5.1.18"/>
    </reaction>
    <physiologicalReaction direction="left-to-right" evidence="3">
        <dbReference type="Rhea" id="RHEA:16438"/>
    </physiologicalReaction>
</comment>
<comment type="catalytic activity">
    <reaction evidence="6">
        <text>prostaglandin A2 + glutathione = prostaglandin A2-S-(S)-glutathione</text>
        <dbReference type="Rhea" id="RHEA:50800"/>
        <dbReference type="ChEBI" id="CHEBI:57925"/>
        <dbReference type="ChEBI" id="CHEBI:133370"/>
        <dbReference type="ChEBI" id="CHEBI:133769"/>
    </reaction>
    <physiologicalReaction direction="left-to-right" evidence="6">
        <dbReference type="Rhea" id="RHEA:50801"/>
    </physiologicalReaction>
</comment>
<dbReference type="InterPro" id="IPR050213">
    <property type="entry name" value="GST_superfamily"/>
</dbReference>